<protein>
    <submittedName>
        <fullName evidence="1">Bm13001</fullName>
    </submittedName>
</protein>
<dbReference type="EMBL" id="LN857024">
    <property type="protein sequence ID" value="CDQ03071.1"/>
    <property type="molecule type" value="Genomic_DNA"/>
</dbReference>
<organism evidence="1">
    <name type="scientific">Brugia malayi</name>
    <name type="common">Filarial nematode worm</name>
    <dbReference type="NCBI Taxonomy" id="6279"/>
    <lineage>
        <taxon>Eukaryota</taxon>
        <taxon>Metazoa</taxon>
        <taxon>Ecdysozoa</taxon>
        <taxon>Nematoda</taxon>
        <taxon>Chromadorea</taxon>
        <taxon>Rhabditida</taxon>
        <taxon>Spirurina</taxon>
        <taxon>Spiruromorpha</taxon>
        <taxon>Filarioidea</taxon>
        <taxon>Onchocercidae</taxon>
        <taxon>Brugia</taxon>
    </lineage>
</organism>
<evidence type="ECO:0000313" key="1">
    <source>
        <dbReference type="EMBL" id="CDQ03071.1"/>
    </source>
</evidence>
<name>A0A1I9G6M9_BRUMA</name>
<proteinExistence type="predicted"/>
<accession>A0A1I9G6M9</accession>
<dbReference type="OMA" id="WEFCDID"/>
<dbReference type="AlphaFoldDB" id="A0A1I9G6M9"/>
<sequence length="507" mass="58052">MDNFTALSGRGQELRSVEGSFLCLLQMAQMYSATYVPRGPTTQPQHCSPQLGLIVQCPYCASHFNFSPRFIYPQYLSPQTGAPPTFYPSTPPAFYIFGVNQVHQEIRDNTNSTQYAVNINDMIVHRIRDILIDILTSSMCAYGVGVSQLMILLKQSCEKDKIVLPSSVMHGFMDFLRNEMTDYVEVEDDLCRYRHPTLPIQEESISSSSVCEGTSGNSETSPAALVPWQVDVKGTYSADNVKKVVSKEQVMNENIALSLSLTEFHGNKSKEFYGEIEHRSNDDTITDNDTTIISDEDRKYNVLHGHIEANAISECSYMRNNLTKIMEEWKKIFVGDLKELIRYLRMIDDYFQENDSKFTLSGFKEVFGELNKRWEFCDIDLVEMGIINMVQGTGWNEEPVLIVNPVVRKMVFPEVAELAKEIYNFLSKLLPSVNSVKVEVIVRTVNFGINNKKTIDEKYTLLWEVFSDSHFQNVFVVDVLQKQNKERGFDVMIRLNTNLNLFRIFNE</sequence>
<gene>
    <name evidence="1" type="primary">Bm13001</name>
    <name evidence="1" type="ORF">BM_Bm13001</name>
</gene>
<reference evidence="1" key="2">
    <citation type="submission" date="2012-12" db="EMBL/GenBank/DDBJ databases">
        <authorList>
            <consortium name="WormBase Consortium"/>
            <person name="Ghedin E."/>
            <person name="Paulini M."/>
        </authorList>
    </citation>
    <scope>NUCLEOTIDE SEQUENCE</scope>
    <source>
        <strain evidence="1">FR3</strain>
    </source>
</reference>
<reference evidence="1" key="1">
    <citation type="journal article" date="2007" name="Science">
        <title>Draft genome of the filarial nematode parasite Brugia malayi.</title>
        <authorList>
            <person name="Ghedin E."/>
            <person name="Wang S."/>
            <person name="Spiro D."/>
            <person name="Caler E."/>
            <person name="Zhao Q."/>
            <person name="Crabtree J."/>
            <person name="Allen J.E."/>
            <person name="Delcher A.L."/>
            <person name="Guiliano D.B."/>
            <person name="Miranda-Saavedra D."/>
            <person name="Angiuoli S.V."/>
            <person name="Creasy T."/>
            <person name="Amedeo P."/>
            <person name="Haas B."/>
            <person name="El-Sayed N.M."/>
            <person name="Wortman J.R."/>
            <person name="Feldblyum T."/>
            <person name="Tallon L."/>
            <person name="Schatz M."/>
            <person name="Shumway M."/>
            <person name="Koo H."/>
            <person name="Salzberg S.L."/>
            <person name="Schobel S."/>
            <person name="Pertea M."/>
            <person name="Pop M."/>
            <person name="White O."/>
            <person name="Barton G.J."/>
            <person name="Carlow C.K."/>
            <person name="Crawford M.J."/>
            <person name="Daub J."/>
            <person name="Dimmic M.W."/>
            <person name="Estes C.F."/>
            <person name="Foster J.M."/>
            <person name="Ganatra M."/>
            <person name="Gregory W.F."/>
            <person name="Johnson N.M."/>
            <person name="Jin J."/>
            <person name="Komuniecki R."/>
            <person name="Korf I."/>
            <person name="Kumar S."/>
            <person name="Laney S."/>
            <person name="Li B.W."/>
            <person name="Li W."/>
            <person name="Lindblom T.H."/>
            <person name="Lustigman S."/>
            <person name="Ma D."/>
            <person name="Maina C.V."/>
            <person name="Martin D.M."/>
            <person name="McCarter J.P."/>
            <person name="McReynolds L."/>
            <person name="Mitreva M."/>
            <person name="Nutman T.B."/>
            <person name="Parkinson J."/>
            <person name="Peregrin-Alvarez J.M."/>
            <person name="Poole C."/>
            <person name="Ren Q."/>
            <person name="Saunders L."/>
            <person name="Sluder A.E."/>
            <person name="Smith K."/>
            <person name="Stanke M."/>
            <person name="Unnasch T.R."/>
            <person name="Ware J."/>
            <person name="Wei A.D."/>
            <person name="Weil G."/>
            <person name="Williams D.J."/>
            <person name="Zhang Y."/>
            <person name="Williams S.A."/>
            <person name="Fraser-Liggett C."/>
            <person name="Slatko B."/>
            <person name="Blaxter M.L."/>
            <person name="Scott A.L."/>
        </authorList>
    </citation>
    <scope>NUCLEOTIDE SEQUENCE</scope>
    <source>
        <strain evidence="1">FR3</strain>
    </source>
</reference>